<evidence type="ECO:0000313" key="1">
    <source>
        <dbReference type="EMBL" id="EFS97216.1"/>
    </source>
</evidence>
<dbReference type="AlphaFoldDB" id="E4MSR0"/>
<organism evidence="1 2">
    <name type="scientific">Capnocytophaga ochracea F0287</name>
    <dbReference type="NCBI Taxonomy" id="873517"/>
    <lineage>
        <taxon>Bacteria</taxon>
        <taxon>Pseudomonadati</taxon>
        <taxon>Bacteroidota</taxon>
        <taxon>Flavobacteriia</taxon>
        <taxon>Flavobacteriales</taxon>
        <taxon>Flavobacteriaceae</taxon>
        <taxon>Capnocytophaga</taxon>
    </lineage>
</organism>
<dbReference type="Proteomes" id="UP000005391">
    <property type="component" value="Unassembled WGS sequence"/>
</dbReference>
<dbReference type="EMBL" id="AEOH01000039">
    <property type="protein sequence ID" value="EFS97216.1"/>
    <property type="molecule type" value="Genomic_DNA"/>
</dbReference>
<name>E4MSR0_CAPOC</name>
<gene>
    <name evidence="1" type="ORF">HMPREF1977_1420</name>
</gene>
<sequence>MFFGGTNSLTYATITSFSPTNAEKVVGYQYNQLWQSFKLCQSVARKFG</sequence>
<reference evidence="1 2" key="1">
    <citation type="submission" date="2010-10" db="EMBL/GenBank/DDBJ databases">
        <authorList>
            <person name="Muzny D."/>
            <person name="Qin X."/>
            <person name="Deng J."/>
            <person name="Jiang H."/>
            <person name="Liu Y."/>
            <person name="Qu J."/>
            <person name="Song X.-Z."/>
            <person name="Zhang L."/>
            <person name="Thornton R."/>
            <person name="Coyle M."/>
            <person name="Francisco L."/>
            <person name="Jackson L."/>
            <person name="Javaid M."/>
            <person name="Korchina V."/>
            <person name="Kovar C."/>
            <person name="Mata R."/>
            <person name="Mathew T."/>
            <person name="Ngo R."/>
            <person name="Nguyen L."/>
            <person name="Nguyen N."/>
            <person name="Okwuonu G."/>
            <person name="Ongeri F."/>
            <person name="Pham C."/>
            <person name="Simmons D."/>
            <person name="Wilczek-Boney K."/>
            <person name="Hale W."/>
            <person name="Jakkamsetti A."/>
            <person name="Pham P."/>
            <person name="Ruth R."/>
            <person name="San Lucas F."/>
            <person name="Warren J."/>
            <person name="Zhang J."/>
            <person name="Zhao Z."/>
            <person name="Zhou C."/>
            <person name="Zhu D."/>
            <person name="Lee S."/>
            <person name="Bess C."/>
            <person name="Blankenburg K."/>
            <person name="Forbes L."/>
            <person name="Fu Q."/>
            <person name="Gubbala S."/>
            <person name="Hirani K."/>
            <person name="Jayaseelan J.C."/>
            <person name="Lara F."/>
            <person name="Munidasa M."/>
            <person name="Palculict T."/>
            <person name="Patil S."/>
            <person name="Pu L.-L."/>
            <person name="Saada N."/>
            <person name="Tang L."/>
            <person name="Weissenberger G."/>
            <person name="Zhu Y."/>
            <person name="Hemphill L."/>
            <person name="Shang Y."/>
            <person name="Youmans B."/>
            <person name="Ayvaz T."/>
            <person name="Ross M."/>
            <person name="Santibanez J."/>
            <person name="Aqrawi P."/>
            <person name="Gross S."/>
            <person name="Joshi V."/>
            <person name="Fowler G."/>
            <person name="Nazareth L."/>
            <person name="Reid J."/>
            <person name="Worley K."/>
            <person name="Petrosino J."/>
            <person name="Highlander S."/>
            <person name="Gibbs R."/>
        </authorList>
    </citation>
    <scope>NUCLEOTIDE SEQUENCE [LARGE SCALE GENOMIC DNA]</scope>
    <source>
        <strain evidence="1 2">F0287</strain>
    </source>
</reference>
<protein>
    <submittedName>
        <fullName evidence="1">Uncharacterized protein</fullName>
    </submittedName>
</protein>
<evidence type="ECO:0000313" key="2">
    <source>
        <dbReference type="Proteomes" id="UP000005391"/>
    </source>
</evidence>
<proteinExistence type="predicted"/>
<accession>E4MSR0</accession>
<comment type="caution">
    <text evidence="1">The sequence shown here is derived from an EMBL/GenBank/DDBJ whole genome shotgun (WGS) entry which is preliminary data.</text>
</comment>
<dbReference type="HOGENOM" id="CLU_3150784_0_0_10"/>